<dbReference type="EMBL" id="LSRX01001862">
    <property type="protein sequence ID" value="OLP77027.1"/>
    <property type="molecule type" value="Genomic_DNA"/>
</dbReference>
<reference evidence="1 2" key="1">
    <citation type="submission" date="2016-02" db="EMBL/GenBank/DDBJ databases">
        <title>Genome analysis of coral dinoflagellate symbionts highlights evolutionary adaptations to a symbiotic lifestyle.</title>
        <authorList>
            <person name="Aranda M."/>
            <person name="Li Y."/>
            <person name="Liew Y.J."/>
            <person name="Baumgarten S."/>
            <person name="Simakov O."/>
            <person name="Wilson M."/>
            <person name="Piel J."/>
            <person name="Ashoor H."/>
            <person name="Bougouffa S."/>
            <person name="Bajic V.B."/>
            <person name="Ryu T."/>
            <person name="Ravasi T."/>
            <person name="Bayer T."/>
            <person name="Micklem G."/>
            <person name="Kim H."/>
            <person name="Bhak J."/>
            <person name="Lajeunesse T.C."/>
            <person name="Voolstra C.R."/>
        </authorList>
    </citation>
    <scope>NUCLEOTIDE SEQUENCE [LARGE SCALE GENOMIC DNA]</scope>
    <source>
        <strain evidence="1 2">CCMP2467</strain>
    </source>
</reference>
<evidence type="ECO:0000313" key="1">
    <source>
        <dbReference type="EMBL" id="OLP77027.1"/>
    </source>
</evidence>
<sequence length="339" mass="37737">MYGHEVQGIAPKRFKVFIGLACPSNWGTQLARLMLFSHEAPDPQFTVVTRQAEAVIRCALAHGPEGRRLMLQAWRPLWQRQSQTRYGWQKVSGPVSALQYLQDLDVDGQDPLCWKWAGQTLELSTEDPCLQGKVRAVLAQVVAAWRAKRFSKAQSATGAEEGVDWSLARRLLRAGQLPKRRSSFQMGFQGLHLHEGPRSMLMAARDAPQTLRPEYSAEDRPAWGQFVYATDASGGRYTKDPRLRHAGWAVIAATRGPQGLTKVGTLSGVLMNSTVSAGESEAIISLLKLVDEEVDITTDSRVAMKHLHSANFTKTMYLSWDQVLNLRVTKSPGFIDCLH</sequence>
<proteinExistence type="predicted"/>
<dbReference type="InterPro" id="IPR036397">
    <property type="entry name" value="RNaseH_sf"/>
</dbReference>
<evidence type="ECO:0000313" key="2">
    <source>
        <dbReference type="Proteomes" id="UP000186817"/>
    </source>
</evidence>
<name>A0A1Q9C289_SYMMI</name>
<protein>
    <submittedName>
        <fullName evidence="1">Uncharacterized protein</fullName>
    </submittedName>
</protein>
<dbReference type="AlphaFoldDB" id="A0A1Q9C289"/>
<dbReference type="OrthoDB" id="407233at2759"/>
<gene>
    <name evidence="1" type="ORF">AK812_SmicGene42964</name>
</gene>
<accession>A0A1Q9C289</accession>
<organism evidence="1 2">
    <name type="scientific">Symbiodinium microadriaticum</name>
    <name type="common">Dinoflagellate</name>
    <name type="synonym">Zooxanthella microadriatica</name>
    <dbReference type="NCBI Taxonomy" id="2951"/>
    <lineage>
        <taxon>Eukaryota</taxon>
        <taxon>Sar</taxon>
        <taxon>Alveolata</taxon>
        <taxon>Dinophyceae</taxon>
        <taxon>Suessiales</taxon>
        <taxon>Symbiodiniaceae</taxon>
        <taxon>Symbiodinium</taxon>
    </lineage>
</organism>
<dbReference type="Gene3D" id="3.30.420.10">
    <property type="entry name" value="Ribonuclease H-like superfamily/Ribonuclease H"/>
    <property type="match status" value="1"/>
</dbReference>
<keyword evidence="2" id="KW-1185">Reference proteome</keyword>
<dbReference type="Proteomes" id="UP000186817">
    <property type="component" value="Unassembled WGS sequence"/>
</dbReference>
<dbReference type="GO" id="GO:0003676">
    <property type="term" value="F:nucleic acid binding"/>
    <property type="evidence" value="ECO:0007669"/>
    <property type="project" value="InterPro"/>
</dbReference>
<comment type="caution">
    <text evidence="1">The sequence shown here is derived from an EMBL/GenBank/DDBJ whole genome shotgun (WGS) entry which is preliminary data.</text>
</comment>